<evidence type="ECO:0000313" key="2">
    <source>
        <dbReference type="Proteomes" id="UP001239111"/>
    </source>
</evidence>
<gene>
    <name evidence="1" type="ORF">QAD02_002088</name>
</gene>
<dbReference type="Proteomes" id="UP001239111">
    <property type="component" value="Chromosome 3"/>
</dbReference>
<sequence length="177" mass="19914">WSYILILVVNFYTSNGIPTLWDTVKVPVILFQNAAVLEIINAGLGLVKSNPIVTMFQVLSRVAVVCGVIMATPLDFAASSPGLPLALLAWSVTEIIRYGYYFANLLGHIPFLLTWLRYTTFIILYPIGVSGELLCFYAATRYASAHQHAWSYELPNDWNFSFSYLYMLVAVMLLYLP</sequence>
<dbReference type="EMBL" id="CM056743">
    <property type="protein sequence ID" value="KAJ8670829.1"/>
    <property type="molecule type" value="Genomic_DNA"/>
</dbReference>
<evidence type="ECO:0000313" key="1">
    <source>
        <dbReference type="EMBL" id="KAJ8670829.1"/>
    </source>
</evidence>
<comment type="caution">
    <text evidence="1">The sequence shown here is derived from an EMBL/GenBank/DDBJ whole genome shotgun (WGS) entry which is preliminary data.</text>
</comment>
<feature type="non-terminal residue" evidence="1">
    <location>
        <position position="1"/>
    </location>
</feature>
<feature type="non-terminal residue" evidence="1">
    <location>
        <position position="177"/>
    </location>
</feature>
<organism evidence="1 2">
    <name type="scientific">Eretmocerus hayati</name>
    <dbReference type="NCBI Taxonomy" id="131215"/>
    <lineage>
        <taxon>Eukaryota</taxon>
        <taxon>Metazoa</taxon>
        <taxon>Ecdysozoa</taxon>
        <taxon>Arthropoda</taxon>
        <taxon>Hexapoda</taxon>
        <taxon>Insecta</taxon>
        <taxon>Pterygota</taxon>
        <taxon>Neoptera</taxon>
        <taxon>Endopterygota</taxon>
        <taxon>Hymenoptera</taxon>
        <taxon>Apocrita</taxon>
        <taxon>Proctotrupomorpha</taxon>
        <taxon>Chalcidoidea</taxon>
        <taxon>Aphelinidae</taxon>
        <taxon>Aphelininae</taxon>
        <taxon>Eretmocerus</taxon>
    </lineage>
</organism>
<accession>A0ACC2NI72</accession>
<proteinExistence type="predicted"/>
<keyword evidence="2" id="KW-1185">Reference proteome</keyword>
<reference evidence="1" key="1">
    <citation type="submission" date="2023-04" db="EMBL/GenBank/DDBJ databases">
        <title>A chromosome-level genome assembly of the parasitoid wasp Eretmocerus hayati.</title>
        <authorList>
            <person name="Zhong Y."/>
            <person name="Liu S."/>
            <person name="Liu Y."/>
        </authorList>
    </citation>
    <scope>NUCLEOTIDE SEQUENCE</scope>
    <source>
        <strain evidence="1">ZJU_SS_LIU_2023</strain>
    </source>
</reference>
<protein>
    <submittedName>
        <fullName evidence="1">Uncharacterized protein</fullName>
    </submittedName>
</protein>
<name>A0ACC2NI72_9HYME</name>